<feature type="region of interest" description="Disordered" evidence="1">
    <location>
        <begin position="180"/>
        <end position="471"/>
    </location>
</feature>
<accession>A0A1X6XEN8</accession>
<keyword evidence="4" id="KW-1185">Reference proteome</keyword>
<protein>
    <submittedName>
        <fullName evidence="3">HigA protein (Antitoxin to HigB)</fullName>
    </submittedName>
</protein>
<evidence type="ECO:0000313" key="4">
    <source>
        <dbReference type="Proteomes" id="UP000196581"/>
    </source>
</evidence>
<evidence type="ECO:0000259" key="2">
    <source>
        <dbReference type="Pfam" id="PF11268"/>
    </source>
</evidence>
<dbReference type="InterPro" id="IPR021421">
    <property type="entry name" value="DUF3071"/>
</dbReference>
<feature type="compositionally biased region" description="Polar residues" evidence="1">
    <location>
        <begin position="423"/>
        <end position="432"/>
    </location>
</feature>
<dbReference type="Pfam" id="PF11268">
    <property type="entry name" value="DUF3071"/>
    <property type="match status" value="1"/>
</dbReference>
<dbReference type="NCBIfam" id="NF040712">
    <property type="entry name" value="SepH"/>
    <property type="match status" value="1"/>
</dbReference>
<feature type="compositionally biased region" description="Low complexity" evidence="1">
    <location>
        <begin position="253"/>
        <end position="287"/>
    </location>
</feature>
<dbReference type="InterPro" id="IPR047682">
    <property type="entry name" value="SepH-like"/>
</dbReference>
<feature type="domain" description="DUF3071" evidence="2">
    <location>
        <begin position="1"/>
        <end position="168"/>
    </location>
</feature>
<name>A0A1X6XEN8_9MICO</name>
<feature type="compositionally biased region" description="Low complexity" evidence="1">
    <location>
        <begin position="349"/>
        <end position="381"/>
    </location>
</feature>
<sequence>MTQLTLRGLTDDEDALVLVDPTGTEHRLPVDDAVIGAVRRARRAHASEAPRGDALRPRAIQAMVRSGLTAEDIAAETGEDVEHIRRYERPVLDERRHIAQQAGRVLVYPDTDTGSPTPLAELALERLELREVDPESMEWDAWKRQDGTWYVELSFVAGSRRRAAGWTYARGSVVAQDDEARWLSDSGPTDSGPIPDFGSGSERRLSAGDPLPPASPRSAPTRDHQTETGRILESLRRRRGVTPAPTDEPGRPAGPSAAGPAAGASADDAAPPAPPVGSDAPSAAPSGLRLVGDADDRTIDGAHSAPSSPDEAQDASVVALPSTDGDGAGSSHDQHPDQHTEPIGTPRFDSPAPDAPQAPSGSDGAAHSGPSAAEAAPQEPAGGPGADHPSLLDDPALSGWDSTAGTAVEESPSASAKVFPGTVPSTGDSAETSAEDTAAQDSAPPDAAKRRRGRSSVPSWDEIMFGGRGKD</sequence>
<dbReference type="EMBL" id="FWFF01000013">
    <property type="protein sequence ID" value="SLM97685.1"/>
    <property type="molecule type" value="Genomic_DNA"/>
</dbReference>
<dbReference type="RefSeq" id="WP_143275846.1">
    <property type="nucleotide sequence ID" value="NZ_FWFF01000013.1"/>
</dbReference>
<evidence type="ECO:0000256" key="1">
    <source>
        <dbReference type="SAM" id="MobiDB-lite"/>
    </source>
</evidence>
<dbReference type="Proteomes" id="UP000196581">
    <property type="component" value="Unassembled WGS sequence"/>
</dbReference>
<proteinExistence type="predicted"/>
<gene>
    <name evidence="3" type="ORF">FM105_07545</name>
</gene>
<organism evidence="3 4">
    <name type="scientific">Brevibacterium yomogidense</name>
    <dbReference type="NCBI Taxonomy" id="946573"/>
    <lineage>
        <taxon>Bacteria</taxon>
        <taxon>Bacillati</taxon>
        <taxon>Actinomycetota</taxon>
        <taxon>Actinomycetes</taxon>
        <taxon>Micrococcales</taxon>
        <taxon>Brevibacteriaceae</taxon>
        <taxon>Brevibacterium</taxon>
    </lineage>
</organism>
<dbReference type="AlphaFoldDB" id="A0A1X6XEN8"/>
<reference evidence="4" key="1">
    <citation type="submission" date="2017-02" db="EMBL/GenBank/DDBJ databases">
        <authorList>
            <person name="Dridi B."/>
        </authorList>
    </citation>
    <scope>NUCLEOTIDE SEQUENCE [LARGE SCALE GENOMIC DNA]</scope>
    <source>
        <strain evidence="4">B Co 03.10</strain>
    </source>
</reference>
<evidence type="ECO:0000313" key="3">
    <source>
        <dbReference type="EMBL" id="SLM97685.1"/>
    </source>
</evidence>